<dbReference type="GO" id="GO:0046872">
    <property type="term" value="F:metal ion binding"/>
    <property type="evidence" value="ECO:0007669"/>
    <property type="project" value="UniProtKB-KW"/>
</dbReference>
<evidence type="ECO:0000256" key="1">
    <source>
        <dbReference type="ARBA" id="ARBA00022741"/>
    </source>
</evidence>
<dbReference type="SMART" id="SM00178">
    <property type="entry name" value="SAR"/>
    <property type="match status" value="1"/>
</dbReference>
<gene>
    <name evidence="5" type="ORF">HINF_LOCUS13792</name>
    <name evidence="6" type="ORF">HINF_LOCUS71037</name>
</gene>
<dbReference type="EMBL" id="CATOUU010000362">
    <property type="protein sequence ID" value="CAI9926147.1"/>
    <property type="molecule type" value="Genomic_DNA"/>
</dbReference>
<keyword evidence="1 3" id="KW-0547">Nucleotide-binding</keyword>
<name>A0AA86NVU5_9EUKA</name>
<feature type="binding site" evidence="4">
    <location>
        <position position="25"/>
    </location>
    <ligand>
        <name>Mg(2+)</name>
        <dbReference type="ChEBI" id="CHEBI:18420"/>
    </ligand>
</feature>
<evidence type="ECO:0000256" key="2">
    <source>
        <dbReference type="ARBA" id="ARBA00023134"/>
    </source>
</evidence>
<keyword evidence="4" id="KW-0479">Metal-binding</keyword>
<dbReference type="InterPro" id="IPR027417">
    <property type="entry name" value="P-loop_NTPase"/>
</dbReference>
<evidence type="ECO:0000256" key="3">
    <source>
        <dbReference type="PIRSR" id="PIRSR606689-1"/>
    </source>
</evidence>
<feature type="binding site" evidence="3">
    <location>
        <begin position="120"/>
        <end position="123"/>
    </location>
    <ligand>
        <name>GTP</name>
        <dbReference type="ChEBI" id="CHEBI:37565"/>
    </ligand>
</feature>
<dbReference type="AlphaFoldDB" id="A0AA86NVU5"/>
<feature type="binding site" evidence="4">
    <location>
        <position position="42"/>
    </location>
    <ligand>
        <name>Mg(2+)</name>
        <dbReference type="ChEBI" id="CHEBI:18420"/>
    </ligand>
</feature>
<evidence type="ECO:0000313" key="6">
    <source>
        <dbReference type="EMBL" id="CAL6101223.1"/>
    </source>
</evidence>
<dbReference type="PRINTS" id="PR00449">
    <property type="entry name" value="RASTRNSFRMNG"/>
</dbReference>
<dbReference type="EMBL" id="CAXDID020000541">
    <property type="protein sequence ID" value="CAL6101223.1"/>
    <property type="molecule type" value="Genomic_DNA"/>
</dbReference>
<dbReference type="Pfam" id="PF00025">
    <property type="entry name" value="Arf"/>
    <property type="match status" value="1"/>
</dbReference>
<dbReference type="InterPro" id="IPR006689">
    <property type="entry name" value="Small_GTPase_ARF/SAR"/>
</dbReference>
<dbReference type="PROSITE" id="PS51417">
    <property type="entry name" value="ARF"/>
    <property type="match status" value="1"/>
</dbReference>
<proteinExistence type="predicted"/>
<keyword evidence="4" id="KW-0460">Magnesium</keyword>
<sequence>MRGCLGCAHETHKIVVCGLGGSGKTQMLYKLVLNQDVQTHPTVGFNLESLQHNSKTLEFWDIGGSYQANQLHYYHCTKGIIFVVDSSENSDARIKFARENLHAILGNHELTELPLLVMANKADICKLTNDEIVEYLNLNSIQNTWHIVSVSAYEKDCNESYQHYSYQQNQRIRITPKTQHNSQFRSQIIFTFFEQQMKFITILLIKNDRRKQCEVSA</sequence>
<dbReference type="InterPro" id="IPR005225">
    <property type="entry name" value="Small_GTP-bd"/>
</dbReference>
<dbReference type="PANTHER" id="PTHR11711">
    <property type="entry name" value="ADP RIBOSYLATION FACTOR-RELATED"/>
    <property type="match status" value="1"/>
</dbReference>
<feature type="binding site" evidence="3">
    <location>
        <position position="64"/>
    </location>
    <ligand>
        <name>GTP</name>
        <dbReference type="ChEBI" id="CHEBI:37565"/>
    </ligand>
</feature>
<dbReference type="Proteomes" id="UP001642409">
    <property type="component" value="Unassembled WGS sequence"/>
</dbReference>
<dbReference type="CDD" id="cd00878">
    <property type="entry name" value="Arf_Arl"/>
    <property type="match status" value="1"/>
</dbReference>
<organism evidence="5">
    <name type="scientific">Hexamita inflata</name>
    <dbReference type="NCBI Taxonomy" id="28002"/>
    <lineage>
        <taxon>Eukaryota</taxon>
        <taxon>Metamonada</taxon>
        <taxon>Diplomonadida</taxon>
        <taxon>Hexamitidae</taxon>
        <taxon>Hexamitinae</taxon>
        <taxon>Hexamita</taxon>
    </lineage>
</organism>
<accession>A0AA86NVU5</accession>
<keyword evidence="7" id="KW-1185">Reference proteome</keyword>
<keyword evidence="2 3" id="KW-0342">GTP-binding</keyword>
<evidence type="ECO:0000256" key="4">
    <source>
        <dbReference type="PIRSR" id="PIRSR606689-2"/>
    </source>
</evidence>
<protein>
    <submittedName>
        <fullName evidence="5">ADP-ribosylation factor 1</fullName>
    </submittedName>
    <submittedName>
        <fullName evidence="6">ADP-ribosylation_factor 1</fullName>
    </submittedName>
</protein>
<reference evidence="6 7" key="2">
    <citation type="submission" date="2024-07" db="EMBL/GenBank/DDBJ databases">
        <authorList>
            <person name="Akdeniz Z."/>
        </authorList>
    </citation>
    <scope>NUCLEOTIDE SEQUENCE [LARGE SCALE GENOMIC DNA]</scope>
</reference>
<reference evidence="5" key="1">
    <citation type="submission" date="2023-06" db="EMBL/GenBank/DDBJ databases">
        <authorList>
            <person name="Kurt Z."/>
        </authorList>
    </citation>
    <scope>NUCLEOTIDE SEQUENCE</scope>
</reference>
<evidence type="ECO:0000313" key="5">
    <source>
        <dbReference type="EMBL" id="CAI9926147.1"/>
    </source>
</evidence>
<dbReference type="Gene3D" id="3.40.50.300">
    <property type="entry name" value="P-loop containing nucleotide triphosphate hydrolases"/>
    <property type="match status" value="1"/>
</dbReference>
<dbReference type="NCBIfam" id="TIGR00231">
    <property type="entry name" value="small_GTP"/>
    <property type="match status" value="1"/>
</dbReference>
<dbReference type="SMART" id="SM00177">
    <property type="entry name" value="ARF"/>
    <property type="match status" value="1"/>
</dbReference>
<comment type="caution">
    <text evidence="5">The sequence shown here is derived from an EMBL/GenBank/DDBJ whole genome shotgun (WGS) entry which is preliminary data.</text>
</comment>
<feature type="binding site" evidence="3">
    <location>
        <begin position="18"/>
        <end position="25"/>
    </location>
    <ligand>
        <name>GTP</name>
        <dbReference type="ChEBI" id="CHEBI:37565"/>
    </ligand>
</feature>
<dbReference type="GO" id="GO:0003924">
    <property type="term" value="F:GTPase activity"/>
    <property type="evidence" value="ECO:0007669"/>
    <property type="project" value="InterPro"/>
</dbReference>
<evidence type="ECO:0000313" key="7">
    <source>
        <dbReference type="Proteomes" id="UP001642409"/>
    </source>
</evidence>
<dbReference type="GO" id="GO:0005525">
    <property type="term" value="F:GTP binding"/>
    <property type="evidence" value="ECO:0007669"/>
    <property type="project" value="UniProtKB-KW"/>
</dbReference>
<dbReference type="InterPro" id="IPR024156">
    <property type="entry name" value="Small_GTPase_ARF"/>
</dbReference>
<dbReference type="SUPFAM" id="SSF52540">
    <property type="entry name" value="P-loop containing nucleoside triphosphate hydrolases"/>
    <property type="match status" value="1"/>
</dbReference>